<sequence length="184" mass="20739">MKLRFPLPCLLAALLAVGLPAQASSVTDPDAPRSLPAEGPVSVQWTDPAQFTEIRQSRNRWEAQRGNWVRELAEHLRKQAAARLPAGERLEVTITDIKRAGDFEPWQGMRTDHVRYMRDLYPPRIALDFTLTGADGGVLAQGSRELTDMAYLHGRARARDNDPLRYDKQLLDDWLRRELGTPAG</sequence>
<dbReference type="EMBL" id="BAAAZU010000009">
    <property type="protein sequence ID" value="GAA3924934.1"/>
    <property type="molecule type" value="Genomic_DNA"/>
</dbReference>
<keyword evidence="3" id="KW-1185">Reference proteome</keyword>
<evidence type="ECO:0000313" key="2">
    <source>
        <dbReference type="EMBL" id="GAA3924934.1"/>
    </source>
</evidence>
<proteinExistence type="predicted"/>
<dbReference type="InterPro" id="IPR021557">
    <property type="entry name" value="DUF3016"/>
</dbReference>
<comment type="caution">
    <text evidence="2">The sequence shown here is derived from an EMBL/GenBank/DDBJ whole genome shotgun (WGS) entry which is preliminary data.</text>
</comment>
<feature type="signal peptide" evidence="1">
    <location>
        <begin position="1"/>
        <end position="23"/>
    </location>
</feature>
<gene>
    <name evidence="2" type="ORF">GCM10022229_18540</name>
</gene>
<protein>
    <submittedName>
        <fullName evidence="2">DUF3016 domain-containing protein</fullName>
    </submittedName>
</protein>
<reference evidence="3" key="1">
    <citation type="journal article" date="2019" name="Int. J. Syst. Evol. Microbiol.">
        <title>The Global Catalogue of Microorganisms (GCM) 10K type strain sequencing project: providing services to taxonomists for standard genome sequencing and annotation.</title>
        <authorList>
            <consortium name="The Broad Institute Genomics Platform"/>
            <consortium name="The Broad Institute Genome Sequencing Center for Infectious Disease"/>
            <person name="Wu L."/>
            <person name="Ma J."/>
        </authorList>
    </citation>
    <scope>NUCLEOTIDE SEQUENCE [LARGE SCALE GENOMIC DNA]</scope>
    <source>
        <strain evidence="3">JCM 16916</strain>
    </source>
</reference>
<dbReference type="Proteomes" id="UP001501727">
    <property type="component" value="Unassembled WGS sequence"/>
</dbReference>
<feature type="chain" id="PRO_5045747758" evidence="1">
    <location>
        <begin position="24"/>
        <end position="184"/>
    </location>
</feature>
<keyword evidence="1" id="KW-0732">Signal</keyword>
<name>A0ABP7MN36_9GAMM</name>
<dbReference type="Pfam" id="PF11454">
    <property type="entry name" value="DUF3016"/>
    <property type="match status" value="1"/>
</dbReference>
<accession>A0ABP7MN36</accession>
<organism evidence="2 3">
    <name type="scientific">Luteimonas lutimaris</name>
    <dbReference type="NCBI Taxonomy" id="698645"/>
    <lineage>
        <taxon>Bacteria</taxon>
        <taxon>Pseudomonadati</taxon>
        <taxon>Pseudomonadota</taxon>
        <taxon>Gammaproteobacteria</taxon>
        <taxon>Lysobacterales</taxon>
        <taxon>Lysobacteraceae</taxon>
        <taxon>Luteimonas</taxon>
    </lineage>
</organism>
<evidence type="ECO:0000256" key="1">
    <source>
        <dbReference type="SAM" id="SignalP"/>
    </source>
</evidence>
<dbReference type="RefSeq" id="WP_344759706.1">
    <property type="nucleotide sequence ID" value="NZ_BAAAZU010000009.1"/>
</dbReference>
<evidence type="ECO:0000313" key="3">
    <source>
        <dbReference type="Proteomes" id="UP001501727"/>
    </source>
</evidence>